<reference evidence="2 3" key="1">
    <citation type="submission" date="2023-10" db="EMBL/GenBank/DDBJ databases">
        <title>Draft genome sequence of Xylaria bambusicola isolate GMP-LS, the root and basal stem rot pathogen of sugarcane in Indonesia.</title>
        <authorList>
            <person name="Selvaraj P."/>
            <person name="Muralishankar V."/>
            <person name="Muruganantham S."/>
            <person name="Sp S."/>
            <person name="Haryani S."/>
            <person name="Lau K.J.X."/>
            <person name="Naqvi N.I."/>
        </authorList>
    </citation>
    <scope>NUCLEOTIDE SEQUENCE [LARGE SCALE GENOMIC DNA]</scope>
    <source>
        <strain evidence="2">GMP-LS</strain>
    </source>
</reference>
<protein>
    <recommendedName>
        <fullName evidence="4">DUF1742-domain-containing protein</fullName>
    </recommendedName>
</protein>
<dbReference type="InterPro" id="IPR013640">
    <property type="entry name" value="Vfa1"/>
</dbReference>
<sequence>MKLDIYLYHTCNISAVWLHLILSTMSLPNIWHHRKVADTSAKACEICYKPSASVLITPDKQDFFYVCLVHLKDRGFCSPIVDNDAIAAKKKKEMDEEVERLKKEYEEKQRKKKEKEAEREKDKDKEKDKQENKGKKKEKEEKEADKGEKKEASTSDDKKHMLTDELKGKSKDTSPPQAEEEPRIFALQRTALTPGRVFYQRRLDRKRQAEMAKRNRERLSNPNFFPSVPKDLP</sequence>
<evidence type="ECO:0000256" key="1">
    <source>
        <dbReference type="SAM" id="MobiDB-lite"/>
    </source>
</evidence>
<dbReference type="GO" id="GO:0005768">
    <property type="term" value="C:endosome"/>
    <property type="evidence" value="ECO:0007669"/>
    <property type="project" value="TreeGrafter"/>
</dbReference>
<feature type="compositionally biased region" description="Basic and acidic residues" evidence="1">
    <location>
        <begin position="106"/>
        <end position="172"/>
    </location>
</feature>
<organism evidence="2 3">
    <name type="scientific">Xylaria bambusicola</name>
    <dbReference type="NCBI Taxonomy" id="326684"/>
    <lineage>
        <taxon>Eukaryota</taxon>
        <taxon>Fungi</taxon>
        <taxon>Dikarya</taxon>
        <taxon>Ascomycota</taxon>
        <taxon>Pezizomycotina</taxon>
        <taxon>Sordariomycetes</taxon>
        <taxon>Xylariomycetidae</taxon>
        <taxon>Xylariales</taxon>
        <taxon>Xylariaceae</taxon>
        <taxon>Xylaria</taxon>
    </lineage>
</organism>
<evidence type="ECO:0000313" key="3">
    <source>
        <dbReference type="Proteomes" id="UP001305414"/>
    </source>
</evidence>
<dbReference type="Proteomes" id="UP001305414">
    <property type="component" value="Unassembled WGS sequence"/>
</dbReference>
<comment type="caution">
    <text evidence="2">The sequence shown here is derived from an EMBL/GenBank/DDBJ whole genome shotgun (WGS) entry which is preliminary data.</text>
</comment>
<gene>
    <name evidence="2" type="ORF">RRF57_004947</name>
</gene>
<feature type="compositionally biased region" description="Basic and acidic residues" evidence="1">
    <location>
        <begin position="206"/>
        <end position="219"/>
    </location>
</feature>
<feature type="region of interest" description="Disordered" evidence="1">
    <location>
        <begin position="106"/>
        <end position="233"/>
    </location>
</feature>
<dbReference type="PANTHER" id="PTHR28218">
    <property type="entry name" value="VPS4-ASSOCIATED PROTEIN 1"/>
    <property type="match status" value="1"/>
</dbReference>
<keyword evidence="3" id="KW-1185">Reference proteome</keyword>
<proteinExistence type="predicted"/>
<accession>A0AAN7UIL2</accession>
<dbReference type="AlphaFoldDB" id="A0AAN7UIL2"/>
<dbReference type="Pfam" id="PF08432">
    <property type="entry name" value="Vfa1"/>
    <property type="match status" value="1"/>
</dbReference>
<dbReference type="PANTHER" id="PTHR28218:SF1">
    <property type="entry name" value="VPS4-ASSOCIATED PROTEIN 1"/>
    <property type="match status" value="1"/>
</dbReference>
<dbReference type="GO" id="GO:0007034">
    <property type="term" value="P:vacuolar transport"/>
    <property type="evidence" value="ECO:0007669"/>
    <property type="project" value="TreeGrafter"/>
</dbReference>
<evidence type="ECO:0008006" key="4">
    <source>
        <dbReference type="Google" id="ProtNLM"/>
    </source>
</evidence>
<name>A0AAN7UIL2_9PEZI</name>
<dbReference type="EMBL" id="JAWHQM010000011">
    <property type="protein sequence ID" value="KAK5629232.1"/>
    <property type="molecule type" value="Genomic_DNA"/>
</dbReference>
<evidence type="ECO:0000313" key="2">
    <source>
        <dbReference type="EMBL" id="KAK5629232.1"/>
    </source>
</evidence>